<dbReference type="EMBL" id="BAAAZK010000002">
    <property type="protein sequence ID" value="GAA4171858.1"/>
    <property type="molecule type" value="Genomic_DNA"/>
</dbReference>
<name>A0ABP7ZW69_9SPHI</name>
<accession>A0ABP7ZW69</accession>
<comment type="caution">
    <text evidence="1">The sequence shown here is derived from an EMBL/GenBank/DDBJ whole genome shotgun (WGS) entry which is preliminary data.</text>
</comment>
<evidence type="ECO:0000313" key="2">
    <source>
        <dbReference type="Proteomes" id="UP001500167"/>
    </source>
</evidence>
<organism evidence="1 2">
    <name type="scientific">Sphingobacterium ginsenosidimutans</name>
    <dbReference type="NCBI Taxonomy" id="687845"/>
    <lineage>
        <taxon>Bacteria</taxon>
        <taxon>Pseudomonadati</taxon>
        <taxon>Bacteroidota</taxon>
        <taxon>Sphingobacteriia</taxon>
        <taxon>Sphingobacteriales</taxon>
        <taxon>Sphingobacteriaceae</taxon>
        <taxon>Sphingobacterium</taxon>
    </lineage>
</organism>
<sequence>MRQSWLAQQQYRADDNLLDQLISSWPLLDRQPRIWACMHIGPYAMIARALMILGRKLAILLREDVFEEQGQFYRQQYKLSFGREAVEAELMFIKADRGNPLLKLREALFKGYDVIIFIDGQLHFGEPGRGWARIKLHTIDLLLREGAAALANWTGTAIRPLIVTTIAGQIKLRITEDFCVKSKADYSVVMQSIVELLRDLDAEELLQWECLPTIFEGQADPADKKLGEAVWLPFLVGGTGMLFDIATGDSVGIGAKQFEIAFRKFKKIGVIP</sequence>
<protein>
    <submittedName>
        <fullName evidence="1">Uncharacterized protein</fullName>
    </submittedName>
</protein>
<proteinExistence type="predicted"/>
<gene>
    <name evidence="1" type="ORF">GCM10022218_12590</name>
</gene>
<evidence type="ECO:0000313" key="1">
    <source>
        <dbReference type="EMBL" id="GAA4171858.1"/>
    </source>
</evidence>
<dbReference type="Proteomes" id="UP001500167">
    <property type="component" value="Unassembled WGS sequence"/>
</dbReference>
<keyword evidence="2" id="KW-1185">Reference proteome</keyword>
<reference evidence="2" key="1">
    <citation type="journal article" date="2019" name="Int. J. Syst. Evol. Microbiol.">
        <title>The Global Catalogue of Microorganisms (GCM) 10K type strain sequencing project: providing services to taxonomists for standard genome sequencing and annotation.</title>
        <authorList>
            <consortium name="The Broad Institute Genomics Platform"/>
            <consortium name="The Broad Institute Genome Sequencing Center for Infectious Disease"/>
            <person name="Wu L."/>
            <person name="Ma J."/>
        </authorList>
    </citation>
    <scope>NUCLEOTIDE SEQUENCE [LARGE SCALE GENOMIC DNA]</scope>
    <source>
        <strain evidence="2">JCM 16722</strain>
    </source>
</reference>